<reference evidence="2" key="1">
    <citation type="submission" date="2023-04" db="EMBL/GenBank/DDBJ databases">
        <authorList>
            <consortium name="ELIXIR-Norway"/>
        </authorList>
    </citation>
    <scope>NUCLEOTIDE SEQUENCE [LARGE SCALE GENOMIC DNA]</scope>
</reference>
<evidence type="ECO:0000313" key="2">
    <source>
        <dbReference type="EMBL" id="CAI9158959.1"/>
    </source>
</evidence>
<dbReference type="EMBL" id="OX459954">
    <property type="protein sequence ID" value="CAI9158959.1"/>
    <property type="molecule type" value="Genomic_DNA"/>
</dbReference>
<keyword evidence="3" id="KW-1185">Reference proteome</keyword>
<feature type="compositionally biased region" description="Polar residues" evidence="1">
    <location>
        <begin position="125"/>
        <end position="141"/>
    </location>
</feature>
<dbReference type="Proteomes" id="UP001176941">
    <property type="component" value="Chromosome 18"/>
</dbReference>
<proteinExistence type="predicted"/>
<sequence>MRAYILPAAPGQNSGARSPAQAGPSLPKYYDESSILWKSKLNVLLLSNVALGSPARSAAIARRDRAFSGARRPDRRQCGCCREPTHNAEPLPSPRSWAGWRTQAGLVAAQFLGWGGRRPEHAQGSPCSARNPGTLQVGNGTPSIRLQSRSRCLLPSRPPISEVEVRPALPSQVRFLFGILTLRSTSRSARVLEPDSAEGTLMSSGCWEPAQR</sequence>
<protein>
    <submittedName>
        <fullName evidence="2">Uncharacterized protein</fullName>
    </submittedName>
</protein>
<name>A0ABN8YBN7_RANTA</name>
<accession>A0ABN8YBN7</accession>
<gene>
    <name evidence="2" type="ORF">MRATA1EN1_LOCUS7921</name>
</gene>
<evidence type="ECO:0000313" key="3">
    <source>
        <dbReference type="Proteomes" id="UP001176941"/>
    </source>
</evidence>
<feature type="region of interest" description="Disordered" evidence="1">
    <location>
        <begin position="120"/>
        <end position="141"/>
    </location>
</feature>
<organism evidence="2 3">
    <name type="scientific">Rangifer tarandus platyrhynchus</name>
    <name type="common">Svalbard reindeer</name>
    <dbReference type="NCBI Taxonomy" id="3082113"/>
    <lineage>
        <taxon>Eukaryota</taxon>
        <taxon>Metazoa</taxon>
        <taxon>Chordata</taxon>
        <taxon>Craniata</taxon>
        <taxon>Vertebrata</taxon>
        <taxon>Euteleostomi</taxon>
        <taxon>Mammalia</taxon>
        <taxon>Eutheria</taxon>
        <taxon>Laurasiatheria</taxon>
        <taxon>Artiodactyla</taxon>
        <taxon>Ruminantia</taxon>
        <taxon>Pecora</taxon>
        <taxon>Cervidae</taxon>
        <taxon>Odocoileinae</taxon>
        <taxon>Rangifer</taxon>
    </lineage>
</organism>
<evidence type="ECO:0000256" key="1">
    <source>
        <dbReference type="SAM" id="MobiDB-lite"/>
    </source>
</evidence>